<dbReference type="Gene3D" id="1.10.30.50">
    <property type="match status" value="1"/>
</dbReference>
<sequence length="465" mass="52005">MIDWIVPSNPATFDVDSAFMDRDQIDWSEARNAHLQTGDRVFLYQVRPVSAITHVCTVIRTGIPSSDMLDDREYWGDPNAFSERQDRTWMRLRGIRAFEAQERSLLAVDRLRDAGMPVAPQGRRRAPAGVSALVDQVLATVVRTAEDLISQEQELLRDLGYPNAHWSYARGNRGGMRSYRSYDDALNAPAAAQALALLRAYLRAADLVSSSDYAVSALPTWSAPKEFQRFVTVNGSHTELFYVWLHSDPGTIESWGIRLPGKYKSTFSLPAGIEVQPTDTNDVSSSGDVAFSGQSLDQLLQFLDHQDVLQAVRTTAAMRVRQRRLDLHNPYFGALLTSNPEFAEPIPDPSSEYEVEIERRYIERVARTRLHQAQLRREALRHFPHACHFCGLGVVEVLDAAHLVPDRQGGAASMRNVRLLCANHHRAFDRGLLTWDEEAGKFRRAEHAAPVPPLPNAAEPSAAGS</sequence>
<dbReference type="SMART" id="SM00507">
    <property type="entry name" value="HNHc"/>
    <property type="match status" value="1"/>
</dbReference>
<dbReference type="InterPro" id="IPR002740">
    <property type="entry name" value="EVE_domain"/>
</dbReference>
<name>A0ABR9W095_9MICO</name>
<dbReference type="Pfam" id="PF13391">
    <property type="entry name" value="HNH_2"/>
    <property type="match status" value="1"/>
</dbReference>
<protein>
    <submittedName>
        <fullName evidence="3">EVE domain-containing protein</fullName>
    </submittedName>
</protein>
<feature type="domain" description="HNH nuclease" evidence="2">
    <location>
        <begin position="375"/>
        <end position="426"/>
    </location>
</feature>
<comment type="caution">
    <text evidence="3">The sequence shown here is derived from an EMBL/GenBank/DDBJ whole genome shotgun (WGS) entry which is preliminary data.</text>
</comment>
<evidence type="ECO:0000259" key="2">
    <source>
        <dbReference type="SMART" id="SM00507"/>
    </source>
</evidence>
<dbReference type="EMBL" id="JADEYR010000005">
    <property type="protein sequence ID" value="MBE9403866.1"/>
    <property type="molecule type" value="Genomic_DNA"/>
</dbReference>
<dbReference type="RefSeq" id="WP_193865617.1">
    <property type="nucleotide sequence ID" value="NZ_JADEYR010000005.1"/>
</dbReference>
<dbReference type="InterPro" id="IPR003615">
    <property type="entry name" value="HNH_nuc"/>
</dbReference>
<evidence type="ECO:0000313" key="3">
    <source>
        <dbReference type="EMBL" id="MBE9403866.1"/>
    </source>
</evidence>
<evidence type="ECO:0000256" key="1">
    <source>
        <dbReference type="SAM" id="MobiDB-lite"/>
    </source>
</evidence>
<dbReference type="CDD" id="cd00085">
    <property type="entry name" value="HNHc"/>
    <property type="match status" value="1"/>
</dbReference>
<evidence type="ECO:0000313" key="4">
    <source>
        <dbReference type="Proteomes" id="UP000644727"/>
    </source>
</evidence>
<reference evidence="3 4" key="1">
    <citation type="submission" date="2020-10" db="EMBL/GenBank/DDBJ databases">
        <title>Draft genome and description of Brachybacterium epidermidis sp nov.</title>
        <authorList>
            <person name="Boxberger M."/>
            <person name="La Scola B."/>
        </authorList>
    </citation>
    <scope>NUCLEOTIDE SEQUENCE [LARGE SCALE GENOMIC DNA]</scope>
    <source>
        <strain evidence="3 4">Marseille-Q2903</strain>
    </source>
</reference>
<dbReference type="SUPFAM" id="SSF88697">
    <property type="entry name" value="PUA domain-like"/>
    <property type="match status" value="1"/>
</dbReference>
<keyword evidence="4" id="KW-1185">Reference proteome</keyword>
<feature type="region of interest" description="Disordered" evidence="1">
    <location>
        <begin position="444"/>
        <end position="465"/>
    </location>
</feature>
<dbReference type="InterPro" id="IPR015947">
    <property type="entry name" value="PUA-like_sf"/>
</dbReference>
<dbReference type="Proteomes" id="UP000644727">
    <property type="component" value="Unassembled WGS sequence"/>
</dbReference>
<dbReference type="Pfam" id="PF01878">
    <property type="entry name" value="EVE"/>
    <property type="match status" value="1"/>
</dbReference>
<accession>A0ABR9W095</accession>
<proteinExistence type="predicted"/>
<organism evidence="3 4">
    <name type="scientific">Brachybacterium epidermidis</name>
    <dbReference type="NCBI Taxonomy" id="2781983"/>
    <lineage>
        <taxon>Bacteria</taxon>
        <taxon>Bacillati</taxon>
        <taxon>Actinomycetota</taxon>
        <taxon>Actinomycetes</taxon>
        <taxon>Micrococcales</taxon>
        <taxon>Dermabacteraceae</taxon>
        <taxon>Brachybacterium</taxon>
    </lineage>
</organism>
<gene>
    <name evidence="3" type="ORF">IOE58_06580</name>
</gene>